<organism evidence="2 3">
    <name type="scientific">Nocardioides bruguierae</name>
    <dbReference type="NCBI Taxonomy" id="2945102"/>
    <lineage>
        <taxon>Bacteria</taxon>
        <taxon>Bacillati</taxon>
        <taxon>Actinomycetota</taxon>
        <taxon>Actinomycetes</taxon>
        <taxon>Propionibacteriales</taxon>
        <taxon>Nocardioidaceae</taxon>
        <taxon>Nocardioides</taxon>
    </lineage>
</organism>
<sequence length="223" mass="23594">MDTDGVLEMLTEVAAEVITPRFGHLDAADVASKAHRFDLVTVADREAEQVITARLRGAFPDAVVVGEEAVASDPGVMTGVAAPRAFTVDPVDGTRHFVAGSPDHAVMLAELRAGEVVRSWIWQPQHRRAFVAELGGGAYADGERLRPSSTGASRLVTATACGIDYPRLALGEARLGVFPKTKPWDHAPGSLLLSEAGGRVGSPTGRPYSPGTWTGRLLVAHRP</sequence>
<proteinExistence type="predicted"/>
<evidence type="ECO:0000313" key="2">
    <source>
        <dbReference type="EMBL" id="MCM0622275.1"/>
    </source>
</evidence>
<accession>A0A9X2DAC4</accession>
<comment type="cofactor">
    <cofactor evidence="1">
        <name>Mg(2+)</name>
        <dbReference type="ChEBI" id="CHEBI:18420"/>
    </cofactor>
</comment>
<feature type="binding site" evidence="1">
    <location>
        <position position="185"/>
    </location>
    <ligand>
        <name>Mg(2+)</name>
        <dbReference type="ChEBI" id="CHEBI:18420"/>
        <label>1</label>
        <note>catalytic</note>
    </ligand>
</feature>
<dbReference type="EMBL" id="JAMOIL010000031">
    <property type="protein sequence ID" value="MCM0622275.1"/>
    <property type="molecule type" value="Genomic_DNA"/>
</dbReference>
<dbReference type="RefSeq" id="WP_250828508.1">
    <property type="nucleotide sequence ID" value="NZ_JAMOIL010000031.1"/>
</dbReference>
<dbReference type="GO" id="GO:0007165">
    <property type="term" value="P:signal transduction"/>
    <property type="evidence" value="ECO:0007669"/>
    <property type="project" value="TreeGrafter"/>
</dbReference>
<dbReference type="Proteomes" id="UP001139485">
    <property type="component" value="Unassembled WGS sequence"/>
</dbReference>
<keyword evidence="1" id="KW-0479">Metal-binding</keyword>
<comment type="caution">
    <text evidence="2">The sequence shown here is derived from an EMBL/GenBank/DDBJ whole genome shotgun (WGS) entry which is preliminary data.</text>
</comment>
<dbReference type="PANTHER" id="PTHR20854:SF4">
    <property type="entry name" value="INOSITOL-1-MONOPHOSPHATASE-RELATED"/>
    <property type="match status" value="1"/>
</dbReference>
<keyword evidence="1" id="KW-0460">Magnesium</keyword>
<dbReference type="PANTHER" id="PTHR20854">
    <property type="entry name" value="INOSITOL MONOPHOSPHATASE"/>
    <property type="match status" value="1"/>
</dbReference>
<dbReference type="Pfam" id="PF00459">
    <property type="entry name" value="Inositol_P"/>
    <property type="match status" value="1"/>
</dbReference>
<evidence type="ECO:0000313" key="3">
    <source>
        <dbReference type="Proteomes" id="UP001139485"/>
    </source>
</evidence>
<gene>
    <name evidence="2" type="ORF">M8330_18430</name>
</gene>
<dbReference type="InterPro" id="IPR000760">
    <property type="entry name" value="Inositol_monophosphatase-like"/>
</dbReference>
<keyword evidence="3" id="KW-1185">Reference proteome</keyword>
<dbReference type="GO" id="GO:0046872">
    <property type="term" value="F:metal ion binding"/>
    <property type="evidence" value="ECO:0007669"/>
    <property type="project" value="UniProtKB-KW"/>
</dbReference>
<dbReference type="AlphaFoldDB" id="A0A9X2DAC4"/>
<dbReference type="Gene3D" id="3.40.190.80">
    <property type="match status" value="1"/>
</dbReference>
<dbReference type="Gene3D" id="3.30.540.10">
    <property type="entry name" value="Fructose-1,6-Bisphosphatase, subunit A, domain 1"/>
    <property type="match status" value="1"/>
</dbReference>
<dbReference type="SUPFAM" id="SSF56655">
    <property type="entry name" value="Carbohydrate phosphatase"/>
    <property type="match status" value="1"/>
</dbReference>
<evidence type="ECO:0000256" key="1">
    <source>
        <dbReference type="PIRSR" id="PIRSR600760-2"/>
    </source>
</evidence>
<protein>
    <submittedName>
        <fullName evidence="2">Inositol monophosphatase</fullName>
    </submittedName>
</protein>
<dbReference type="PRINTS" id="PR00377">
    <property type="entry name" value="IMPHPHTASES"/>
</dbReference>
<reference evidence="2" key="1">
    <citation type="submission" date="2022-05" db="EMBL/GenBank/DDBJ databases">
        <authorList>
            <person name="Tuo L."/>
        </authorList>
    </citation>
    <scope>NUCLEOTIDE SEQUENCE</scope>
    <source>
        <strain evidence="2">BSK12Z-4</strain>
    </source>
</reference>
<name>A0A9X2DAC4_9ACTN</name>
<feature type="binding site" evidence="1">
    <location>
        <position position="92"/>
    </location>
    <ligand>
        <name>Mg(2+)</name>
        <dbReference type="ChEBI" id="CHEBI:18420"/>
        <label>1</label>
        <note>catalytic</note>
    </ligand>
</feature>
<feature type="binding site" evidence="1">
    <location>
        <position position="89"/>
    </location>
    <ligand>
        <name>Mg(2+)</name>
        <dbReference type="ChEBI" id="CHEBI:18420"/>
        <label>1</label>
        <note>catalytic</note>
    </ligand>
</feature>
<dbReference type="GO" id="GO:0006020">
    <property type="term" value="P:inositol metabolic process"/>
    <property type="evidence" value="ECO:0007669"/>
    <property type="project" value="TreeGrafter"/>
</dbReference>
<feature type="binding site" evidence="1">
    <location>
        <position position="67"/>
    </location>
    <ligand>
        <name>Mg(2+)</name>
        <dbReference type="ChEBI" id="CHEBI:18420"/>
        <label>1</label>
        <note>catalytic</note>
    </ligand>
</feature>
<dbReference type="GO" id="GO:0008934">
    <property type="term" value="F:inositol monophosphate 1-phosphatase activity"/>
    <property type="evidence" value="ECO:0007669"/>
    <property type="project" value="TreeGrafter"/>
</dbReference>